<evidence type="ECO:0000313" key="9">
    <source>
        <dbReference type="EMBL" id="NYH77677.1"/>
    </source>
</evidence>
<dbReference type="SUPFAM" id="SSF53901">
    <property type="entry name" value="Thiolase-like"/>
    <property type="match status" value="1"/>
</dbReference>
<dbReference type="PANTHER" id="PTHR43775:SF37">
    <property type="entry name" value="SI:DKEY-61P9.11"/>
    <property type="match status" value="1"/>
</dbReference>
<dbReference type="SUPFAM" id="SSF51735">
    <property type="entry name" value="NAD(P)-binding Rossmann-fold domains"/>
    <property type="match status" value="1"/>
</dbReference>
<feature type="domain" description="PKS/mFAS DH" evidence="8">
    <location>
        <begin position="1433"/>
        <end position="1712"/>
    </location>
</feature>
<evidence type="ECO:0000256" key="1">
    <source>
        <dbReference type="ARBA" id="ARBA00022450"/>
    </source>
</evidence>
<dbReference type="CDD" id="cd00833">
    <property type="entry name" value="PKS"/>
    <property type="match status" value="1"/>
</dbReference>
<dbReference type="Gene3D" id="3.40.47.10">
    <property type="match status" value="1"/>
</dbReference>
<feature type="region of interest" description="Disordered" evidence="5">
    <location>
        <begin position="896"/>
        <end position="940"/>
    </location>
</feature>
<dbReference type="Gene3D" id="3.40.50.720">
    <property type="entry name" value="NAD(P)-binding Rossmann-like Domain"/>
    <property type="match status" value="1"/>
</dbReference>
<dbReference type="Proteomes" id="UP000548304">
    <property type="component" value="Unassembled WGS sequence"/>
</dbReference>
<dbReference type="Pfam" id="PF08659">
    <property type="entry name" value="KR"/>
    <property type="match status" value="1"/>
</dbReference>
<dbReference type="InterPro" id="IPR020807">
    <property type="entry name" value="PKS_DH"/>
</dbReference>
<dbReference type="PROSITE" id="PS52019">
    <property type="entry name" value="PKS_MFAS_DH"/>
    <property type="match status" value="1"/>
</dbReference>
<gene>
    <name evidence="9" type="ORF">FHR84_000991</name>
</gene>
<dbReference type="Gene3D" id="3.40.366.10">
    <property type="entry name" value="Malonyl-Coenzyme A Acyl Carrier Protein, domain 2"/>
    <property type="match status" value="1"/>
</dbReference>
<dbReference type="Gene3D" id="1.10.1200.10">
    <property type="entry name" value="ACP-like"/>
    <property type="match status" value="1"/>
</dbReference>
<dbReference type="InterPro" id="IPR036736">
    <property type="entry name" value="ACP-like_sf"/>
</dbReference>
<feature type="active site" description="Proton donor; for dehydratase activity" evidence="4">
    <location>
        <position position="1634"/>
    </location>
</feature>
<evidence type="ECO:0000313" key="10">
    <source>
        <dbReference type="Proteomes" id="UP000548304"/>
    </source>
</evidence>
<dbReference type="InterPro" id="IPR049900">
    <property type="entry name" value="PKS_mFAS_DH"/>
</dbReference>
<evidence type="ECO:0000259" key="7">
    <source>
        <dbReference type="PROSITE" id="PS52004"/>
    </source>
</evidence>
<accession>A0A852Z5M6</accession>
<dbReference type="InterPro" id="IPR009081">
    <property type="entry name" value="PP-bd_ACP"/>
</dbReference>
<feature type="active site" description="Proton acceptor; for dehydratase activity" evidence="4">
    <location>
        <position position="1469"/>
    </location>
</feature>
<dbReference type="InterPro" id="IPR014031">
    <property type="entry name" value="Ketoacyl_synth_C"/>
</dbReference>
<feature type="domain" description="Carrier" evidence="6">
    <location>
        <begin position="937"/>
        <end position="1013"/>
    </location>
</feature>
<name>A0A852Z5M6_9ACTN</name>
<dbReference type="InterPro" id="IPR020841">
    <property type="entry name" value="PKS_Beta-ketoAc_synthase_dom"/>
</dbReference>
<evidence type="ECO:0000256" key="5">
    <source>
        <dbReference type="SAM" id="MobiDB-lite"/>
    </source>
</evidence>
<dbReference type="InterPro" id="IPR016036">
    <property type="entry name" value="Malonyl_transacylase_ACP-bd"/>
</dbReference>
<dbReference type="InterPro" id="IPR042104">
    <property type="entry name" value="PKS_dehydratase_sf"/>
</dbReference>
<dbReference type="InterPro" id="IPR050091">
    <property type="entry name" value="PKS_NRPS_Biosynth_Enz"/>
</dbReference>
<dbReference type="Pfam" id="PF00109">
    <property type="entry name" value="ketoacyl-synt"/>
    <property type="match status" value="1"/>
</dbReference>
<dbReference type="SMART" id="SM00826">
    <property type="entry name" value="PKS_DH"/>
    <property type="match status" value="1"/>
</dbReference>
<keyword evidence="2" id="KW-0597">Phosphoprotein</keyword>
<dbReference type="Pfam" id="PF21089">
    <property type="entry name" value="PKS_DH_N"/>
    <property type="match status" value="1"/>
</dbReference>
<evidence type="ECO:0000259" key="6">
    <source>
        <dbReference type="PROSITE" id="PS50075"/>
    </source>
</evidence>
<dbReference type="InterPro" id="IPR049552">
    <property type="entry name" value="PKS_DH_N"/>
</dbReference>
<dbReference type="EMBL" id="JACBYW010000001">
    <property type="protein sequence ID" value="NYH77677.1"/>
    <property type="molecule type" value="Genomic_DNA"/>
</dbReference>
<dbReference type="InterPro" id="IPR014030">
    <property type="entry name" value="Ketoacyl_synth_N"/>
</dbReference>
<dbReference type="SUPFAM" id="SSF52151">
    <property type="entry name" value="FabD/lysophospholipase-like"/>
    <property type="match status" value="1"/>
</dbReference>
<keyword evidence="10" id="KW-1185">Reference proteome</keyword>
<proteinExistence type="predicted"/>
<dbReference type="Pfam" id="PF02801">
    <property type="entry name" value="Ketoacyl-synt_C"/>
    <property type="match status" value="1"/>
</dbReference>
<evidence type="ECO:0000256" key="4">
    <source>
        <dbReference type="PROSITE-ProRule" id="PRU01363"/>
    </source>
</evidence>
<dbReference type="Pfam" id="PF00698">
    <property type="entry name" value="Acyl_transf_1"/>
    <property type="match status" value="1"/>
</dbReference>
<dbReference type="InterPro" id="IPR016039">
    <property type="entry name" value="Thiolase-like"/>
</dbReference>
<evidence type="ECO:0000256" key="2">
    <source>
        <dbReference type="ARBA" id="ARBA00022553"/>
    </source>
</evidence>
<dbReference type="InterPro" id="IPR016035">
    <property type="entry name" value="Acyl_Trfase/lysoPLipase"/>
</dbReference>
<dbReference type="SMART" id="SM00825">
    <property type="entry name" value="PKS_KS"/>
    <property type="match status" value="1"/>
</dbReference>
<dbReference type="InterPro" id="IPR014043">
    <property type="entry name" value="Acyl_transferase_dom"/>
</dbReference>
<keyword evidence="3" id="KW-0808">Transferase</keyword>
<comment type="caution">
    <text evidence="9">The sequence shown here is derived from an EMBL/GenBank/DDBJ whole genome shotgun (WGS) entry which is preliminary data.</text>
</comment>
<dbReference type="Gene3D" id="3.10.129.110">
    <property type="entry name" value="Polyketide synthase dehydratase"/>
    <property type="match status" value="1"/>
</dbReference>
<dbReference type="GO" id="GO:0004312">
    <property type="term" value="F:fatty acid synthase activity"/>
    <property type="evidence" value="ECO:0007669"/>
    <property type="project" value="TreeGrafter"/>
</dbReference>
<dbReference type="PROSITE" id="PS52004">
    <property type="entry name" value="KS3_2"/>
    <property type="match status" value="1"/>
</dbReference>
<dbReference type="GO" id="GO:0006633">
    <property type="term" value="P:fatty acid biosynthetic process"/>
    <property type="evidence" value="ECO:0007669"/>
    <property type="project" value="TreeGrafter"/>
</dbReference>
<protein>
    <submittedName>
        <fullName evidence="9">Enediyne polyketide synthase</fullName>
    </submittedName>
</protein>
<evidence type="ECO:0000259" key="8">
    <source>
        <dbReference type="PROSITE" id="PS52019"/>
    </source>
</evidence>
<keyword evidence="1" id="KW-0596">Phosphopantetheine</keyword>
<dbReference type="InterPro" id="IPR001227">
    <property type="entry name" value="Ac_transferase_dom_sf"/>
</dbReference>
<feature type="domain" description="Ketosynthase family 3 (KS3)" evidence="7">
    <location>
        <begin position="9"/>
        <end position="465"/>
    </location>
</feature>
<reference evidence="9 10" key="1">
    <citation type="submission" date="2020-07" db="EMBL/GenBank/DDBJ databases">
        <title>Genomic Encyclopedia of Type Strains, Phase III (KMG-III): the genomes of soil and plant-associated and newly described type strains.</title>
        <authorList>
            <person name="Whitman W."/>
        </authorList>
    </citation>
    <scope>NUCLEOTIDE SEQUENCE [LARGE SCALE GENOMIC DNA]</scope>
    <source>
        <strain evidence="9 10">CECT 8576</strain>
    </source>
</reference>
<dbReference type="SMART" id="SM00827">
    <property type="entry name" value="PKS_AT"/>
    <property type="match status" value="1"/>
</dbReference>
<dbReference type="SMART" id="SM00822">
    <property type="entry name" value="PKS_KR"/>
    <property type="match status" value="1"/>
</dbReference>
<dbReference type="RefSeq" id="WP_179534166.1">
    <property type="nucleotide sequence ID" value="NZ_JACBYW010000001.1"/>
</dbReference>
<dbReference type="PROSITE" id="PS50075">
    <property type="entry name" value="CARRIER"/>
    <property type="match status" value="1"/>
</dbReference>
<feature type="compositionally biased region" description="Basic and acidic residues" evidence="5">
    <location>
        <begin position="903"/>
        <end position="918"/>
    </location>
</feature>
<dbReference type="InterPro" id="IPR036291">
    <property type="entry name" value="NAD(P)-bd_dom_sf"/>
</dbReference>
<sequence length="1875" mass="198713">MNESGSAIVEPVALVGMACRYPDADDPGQLWENVLDRRRAFRALPRERLDVDDYFDPDPAAVDRTYSARAAVLDGWEFDRSGFRVPRSVYRAADPAHWLALETAARALDDAGLSAGGGIDRQRVAVVVGNTLTGEVTRARSLRLRWPYTRRVLSAALDEAGVPPEQQRVALDRAAELYRSPFPESDDETLAGGLSNTIAGRICNHFDFGGGGYTVDGACSSSLLALIDACRQLSDGSADVALAGGVDLSLDPFELVGFAKAGALAADRMRVYDENSGGFWPGEGCGMVTLMRATDARRAGLPVRAEISGWGVSSDGHGGITRPELRGQLSALRRAYAAAGTDPGEVLLHEGHGTGTAVGDEVELDALARLRESAPTAAALGSIKANIGHTKAAAGVASLIKAVRSVETGVLPPITGCEVPHRRLREASGVLRAPDQPEPWPRGPRVAGVSALGFGGINTHLVVRGESPGSAVSPVVRRPPPPEAEVVAVGAEDAPGLRAILRRISVLAPRLSEAELRDLACRFGREFQGPVRAGLVAATAEELGKRADSACALLDDAASEPRLRGGDGAYVGAGVAGRVGLLFPGQGAPAPYGGGALAEHWPGVCSQPRSGEREPGTAGAQQRIHRASMNALRWLDELGVRPVAAVGHSLGEFASLVWAGCLSEEEAVGLVRERGRVMHRDGAPGTGMISIGADEEQARELCTGTGLVVAAFNGPRSHVLAGPLGEVRAVAEHAAARGLAARMLRVSHAFHSTAMSESARGFAPLPYAAKIAPPRRRVLSTVSGEVLTGDDDVAELLARQLTEPVRFRGAVAGVRDEVDLFCETGPGHTLSALLPDSTSIPVASVDAGSDRDRPLAETAAALFAARAVPDLAPVFEGRAARPFDLWRDPVFVSNPCSSAPDIPGRDRPRPENDGEGPPRDGSAPAPQRLSEPEAGSRDAAAVTRHVLAEATDLGPETMESDTRLLADLHLTSLRVIQLVAEIADSLGRKRPEEPLSPAHATIAELVETVEALPEVEETVDEAVPTGVEPWVRCFTEQHHPCRPAELPVAEPGRWRAHVPGGRGLSAVAADLLSGQDTPVLYAPEPTSPENVEAALRAGRAGVEAGGLVAVTHGAELTGFLRGLHHEHTELGITVLRVPTTVEGLRSARRHVRAEPGRWCEYVLTEQGFAEPVEAPLELDRAGDLPLGDADVLLVSGGGKGIGHECAAALARASGVRLALLGRSAPEDDERLAENLRLLREEGLAVDYESADVTDAAQVRRAVRRLRDRLGGIDGVLHASGGNEPVRFAQLDAAEVHDHVAPKVTGLRHLLDEVDSRKLRVLVTFGSVISTWGLRGESHYALANAALRAEAQRLAGALPGCRVLNVDWSVWSGAGMGERLGALDALTRAGVTAIPLAEGTETFLRLLADERTPSSVAVHGRLGTLSGTGQHTAGTALGRFLERIRLHCPGVELITEASLDLSSDPYGAEHRLDGTAVLPGVVLVEAMTQAASQLAGRTLREVVDLRLDRPVVLPETGSRDIRVCVLRRAGAVEAVLRSAETDFRVEHARASFPLTTGEPCRGEAPRSAHPPGGWETDPLGPEQLYGSLYFHSGQFRRVRELVPEGARRCRARVLAKDLPDWFDVEPLLGSPAVNDATVHALQACVPHRRLLPVSCERLVVAPSDSSELWVHGSERRAEGGRYLWDVVVRDPDGVLVLAWYGLTLRDVGPLSGDRPWPESLLAVYLERTGTTLGKDPRLRVSVRRAEHAVPRDSARSRDSAAGLVFEVAGTERVGCAAEPVGADEGMPGLPEEDRTLAARLGRPCPEPFGSLAARVRTVRRTLGEAGRDRTFPLEFDGVYEGGVVLFRAGPLVITSVVVPVLDVPDPVAVAILTEDQ</sequence>
<dbReference type="SUPFAM" id="SSF47336">
    <property type="entry name" value="ACP-like"/>
    <property type="match status" value="1"/>
</dbReference>
<evidence type="ECO:0000256" key="3">
    <source>
        <dbReference type="ARBA" id="ARBA00022679"/>
    </source>
</evidence>
<dbReference type="InterPro" id="IPR049551">
    <property type="entry name" value="PKS_DH_C"/>
</dbReference>
<organism evidence="9 10">
    <name type="scientific">Actinopolyspora biskrensis</name>
    <dbReference type="NCBI Taxonomy" id="1470178"/>
    <lineage>
        <taxon>Bacteria</taxon>
        <taxon>Bacillati</taxon>
        <taxon>Actinomycetota</taxon>
        <taxon>Actinomycetes</taxon>
        <taxon>Actinopolysporales</taxon>
        <taxon>Actinopolysporaceae</taxon>
        <taxon>Actinopolyspora</taxon>
    </lineage>
</organism>
<dbReference type="PANTHER" id="PTHR43775">
    <property type="entry name" value="FATTY ACID SYNTHASE"/>
    <property type="match status" value="1"/>
</dbReference>
<dbReference type="SUPFAM" id="SSF55048">
    <property type="entry name" value="Probable ACP-binding domain of malonyl-CoA ACP transacylase"/>
    <property type="match status" value="1"/>
</dbReference>
<feature type="region of interest" description="C-terminal hotdog fold" evidence="4">
    <location>
        <begin position="1575"/>
        <end position="1712"/>
    </location>
</feature>
<dbReference type="InterPro" id="IPR013968">
    <property type="entry name" value="PKS_KR"/>
</dbReference>
<dbReference type="Pfam" id="PF14765">
    <property type="entry name" value="PS-DH"/>
    <property type="match status" value="1"/>
</dbReference>
<dbReference type="InterPro" id="IPR057326">
    <property type="entry name" value="KR_dom"/>
</dbReference>
<feature type="region of interest" description="N-terminal hotdog fold" evidence="4">
    <location>
        <begin position="1433"/>
        <end position="1558"/>
    </location>
</feature>